<dbReference type="SUPFAM" id="SSF46458">
    <property type="entry name" value="Globin-like"/>
    <property type="match status" value="1"/>
</dbReference>
<proteinExistence type="predicted"/>
<keyword evidence="2" id="KW-1185">Reference proteome</keyword>
<reference evidence="1 2" key="1">
    <citation type="submission" date="2023-08" db="EMBL/GenBank/DDBJ databases">
        <title>Alcaligenaceae gen. nov., a novel taxon isolated from the sludge of Yixing Pesticide Factory.</title>
        <authorList>
            <person name="Ruan L."/>
        </authorList>
    </citation>
    <scope>NUCLEOTIDE SEQUENCE [LARGE SCALE GENOMIC DNA]</scope>
    <source>
        <strain evidence="1 2">LG-2</strain>
    </source>
</reference>
<name>A0ABU1D2L9_9BURK</name>
<dbReference type="EMBL" id="JAUZQE010000002">
    <property type="protein sequence ID" value="MDR4124646.1"/>
    <property type="molecule type" value="Genomic_DNA"/>
</dbReference>
<evidence type="ECO:0000313" key="1">
    <source>
        <dbReference type="EMBL" id="MDR4124646.1"/>
    </source>
</evidence>
<dbReference type="Gene3D" id="1.10.490.10">
    <property type="entry name" value="Globins"/>
    <property type="match status" value="1"/>
</dbReference>
<dbReference type="InterPro" id="IPR012292">
    <property type="entry name" value="Globin/Proto"/>
</dbReference>
<dbReference type="CDD" id="cd08916">
    <property type="entry name" value="TrHb3_P"/>
    <property type="match status" value="1"/>
</dbReference>
<accession>A0ABU1D2L9</accession>
<dbReference type="InterPro" id="IPR009050">
    <property type="entry name" value="Globin-like_sf"/>
</dbReference>
<sequence>MARPDLCTTEEISTLVNRFYGRVRADPALGPIFNAHIDDWPVHLDIMVKFWSSILLGSGEYSGTPMPKHVALPDLDATLFKRWLALFHETTAELPNRDMANQADELARRIARSLWFGYQMNREPNRMPAELDHD</sequence>
<comment type="caution">
    <text evidence="1">The sequence shown here is derived from an EMBL/GenBank/DDBJ whole genome shotgun (WGS) entry which is preliminary data.</text>
</comment>
<gene>
    <name evidence="1" type="ORF">Q8947_01430</name>
</gene>
<dbReference type="RefSeq" id="WP_347286267.1">
    <property type="nucleotide sequence ID" value="NZ_JAUZQE010000002.1"/>
</dbReference>
<evidence type="ECO:0000313" key="2">
    <source>
        <dbReference type="Proteomes" id="UP001232156"/>
    </source>
</evidence>
<organism evidence="1 2">
    <name type="scientific">Yanghanlia caeni</name>
    <dbReference type="NCBI Taxonomy" id="3064283"/>
    <lineage>
        <taxon>Bacteria</taxon>
        <taxon>Pseudomonadati</taxon>
        <taxon>Pseudomonadota</taxon>
        <taxon>Betaproteobacteria</taxon>
        <taxon>Burkholderiales</taxon>
        <taxon>Alcaligenaceae</taxon>
        <taxon>Yanghanlia</taxon>
    </lineage>
</organism>
<protein>
    <submittedName>
        <fullName evidence="1">Group III truncated hemoglobin</fullName>
    </submittedName>
</protein>
<dbReference type="Proteomes" id="UP001232156">
    <property type="component" value="Unassembled WGS sequence"/>
</dbReference>